<proteinExistence type="predicted"/>
<gene>
    <name evidence="2" type="ordered locus">BFO_1199</name>
</gene>
<protein>
    <submittedName>
        <fullName evidence="2">Uncharacterized protein</fullName>
    </submittedName>
</protein>
<name>G8UJ35_TANFA</name>
<evidence type="ECO:0000313" key="2">
    <source>
        <dbReference type="EMBL" id="AEW19963.1"/>
    </source>
</evidence>
<evidence type="ECO:0000313" key="3">
    <source>
        <dbReference type="Proteomes" id="UP000005436"/>
    </source>
</evidence>
<reference evidence="3" key="1">
    <citation type="submission" date="2011-12" db="EMBL/GenBank/DDBJ databases">
        <title>Complete sequence of Tannerella forsythia ATCC 43037.</title>
        <authorList>
            <person name="Dewhirst F."/>
            <person name="Tanner A."/>
            <person name="Izard J."/>
            <person name="Brinkac L."/>
            <person name="Durkin A.S."/>
            <person name="Hostetler J."/>
            <person name="Shetty J."/>
            <person name="Torralba M."/>
            <person name="Gill S."/>
            <person name="Nelson K."/>
        </authorList>
    </citation>
    <scope>NUCLEOTIDE SEQUENCE [LARGE SCALE GENOMIC DNA]</scope>
    <source>
        <strain evidence="3">ATCC 43037 / JCM 10827 / CCUG 33226 / KCTC 5666 / FDC 338</strain>
    </source>
</reference>
<dbReference type="KEGG" id="tfo:BFO_1199"/>
<dbReference type="Proteomes" id="UP000005436">
    <property type="component" value="Chromosome"/>
</dbReference>
<feature type="compositionally biased region" description="Basic residues" evidence="1">
    <location>
        <begin position="11"/>
        <end position="22"/>
    </location>
</feature>
<keyword evidence="3" id="KW-1185">Reference proteome</keyword>
<feature type="region of interest" description="Disordered" evidence="1">
    <location>
        <begin position="1"/>
        <end position="32"/>
    </location>
</feature>
<dbReference type="AlphaFoldDB" id="G8UJ35"/>
<organism evidence="2 3">
    <name type="scientific">Tannerella forsythia (strain ATCC 43037 / JCM 10827 / CCUG 21028 A / KCTC 5666 / FDC 338)</name>
    <name type="common">Bacteroides forsythus</name>
    <dbReference type="NCBI Taxonomy" id="203275"/>
    <lineage>
        <taxon>Bacteria</taxon>
        <taxon>Pseudomonadati</taxon>
        <taxon>Bacteroidota</taxon>
        <taxon>Bacteroidia</taxon>
        <taxon>Bacteroidales</taxon>
        <taxon>Tannerellaceae</taxon>
        <taxon>Tannerella</taxon>
    </lineage>
</organism>
<dbReference type="STRING" id="203275.BFO_1199"/>
<evidence type="ECO:0000256" key="1">
    <source>
        <dbReference type="SAM" id="MobiDB-lite"/>
    </source>
</evidence>
<dbReference type="HOGENOM" id="CLU_3141626_0_0_10"/>
<sequence>MAIIGHDASHRNRLRRERKRRDTQKECKQASRSKKFFSSHAFLIDSLYN</sequence>
<accession>G8UJ35</accession>
<dbReference type="EMBL" id="CP003191">
    <property type="protein sequence ID" value="AEW19963.1"/>
    <property type="molecule type" value="Genomic_DNA"/>
</dbReference>